<keyword evidence="3" id="KW-1185">Reference proteome</keyword>
<feature type="compositionally biased region" description="Polar residues" evidence="1">
    <location>
        <begin position="1"/>
        <end position="10"/>
    </location>
</feature>
<protein>
    <submittedName>
        <fullName evidence="2">Uncharacterized protein</fullName>
    </submittedName>
</protein>
<evidence type="ECO:0000313" key="3">
    <source>
        <dbReference type="Proteomes" id="UP000027616"/>
    </source>
</evidence>
<sequence>MPQRTLNQPPQRLGKKQASTMPREDKVQIYNIFTIVSPKFTGAITQKRVRYHLPKLMKICNLAEIF</sequence>
<evidence type="ECO:0000313" key="2">
    <source>
        <dbReference type="EMBL" id="CDN30319.1"/>
    </source>
</evidence>
<dbReference type="Proteomes" id="UP000027616">
    <property type="component" value="Chromosome I"/>
</dbReference>
<dbReference type="AlphaFoldDB" id="A0A060RAA8"/>
<proteinExistence type="predicted"/>
<dbReference type="STRING" id="1433126.BN938_0213"/>
<feature type="region of interest" description="Disordered" evidence="1">
    <location>
        <begin position="1"/>
        <end position="21"/>
    </location>
</feature>
<gene>
    <name evidence="2" type="ORF">BN938_0213</name>
</gene>
<organism evidence="2 3">
    <name type="scientific">Mucinivorans hirudinis</name>
    <dbReference type="NCBI Taxonomy" id="1433126"/>
    <lineage>
        <taxon>Bacteria</taxon>
        <taxon>Pseudomonadati</taxon>
        <taxon>Bacteroidota</taxon>
        <taxon>Bacteroidia</taxon>
        <taxon>Bacteroidales</taxon>
        <taxon>Rikenellaceae</taxon>
        <taxon>Mucinivorans</taxon>
    </lineage>
</organism>
<dbReference type="KEGG" id="rbc:BN938_0213"/>
<reference evidence="2 3" key="1">
    <citation type="journal article" date="2015" name="Genome Announc.">
        <title>Complete Genome Sequence of the Novel Leech Symbiont Mucinivorans hirudinis M3T.</title>
        <authorList>
            <person name="Nelson M.C."/>
            <person name="Bomar L."/>
            <person name="Graf J."/>
        </authorList>
    </citation>
    <scope>NUCLEOTIDE SEQUENCE [LARGE SCALE GENOMIC DNA]</scope>
    <source>
        <strain evidence="3">M3</strain>
    </source>
</reference>
<dbReference type="EMBL" id="HG934468">
    <property type="protein sequence ID" value="CDN30319.1"/>
    <property type="molecule type" value="Genomic_DNA"/>
</dbReference>
<name>A0A060RAA8_9BACT</name>
<dbReference type="HOGENOM" id="CLU_2826432_0_0_10"/>
<accession>A0A060RAA8</accession>
<evidence type="ECO:0000256" key="1">
    <source>
        <dbReference type="SAM" id="MobiDB-lite"/>
    </source>
</evidence>